<dbReference type="Proteomes" id="UP000573499">
    <property type="component" value="Unassembled WGS sequence"/>
</dbReference>
<keyword evidence="2" id="KW-1185">Reference proteome</keyword>
<accession>A0A7W2INP3</accession>
<evidence type="ECO:0000313" key="2">
    <source>
        <dbReference type="Proteomes" id="UP000573499"/>
    </source>
</evidence>
<reference evidence="1 2" key="1">
    <citation type="submission" date="2020-07" db="EMBL/GenBank/DDBJ databases">
        <title>Novel species isolated from subtropical streams in China.</title>
        <authorList>
            <person name="Lu H."/>
        </authorList>
    </citation>
    <scope>NUCLEOTIDE SEQUENCE [LARGE SCALE GENOMIC DNA]</scope>
    <source>
        <strain evidence="1 2">LX47W</strain>
    </source>
</reference>
<dbReference type="RefSeq" id="WP_182157685.1">
    <property type="nucleotide sequence ID" value="NZ_JACEZU010000030.1"/>
</dbReference>
<dbReference type="AlphaFoldDB" id="A0A7W2INP3"/>
<evidence type="ECO:0000313" key="1">
    <source>
        <dbReference type="EMBL" id="MBA5690737.1"/>
    </source>
</evidence>
<dbReference type="EMBL" id="JACEZU010000030">
    <property type="protein sequence ID" value="MBA5690737.1"/>
    <property type="molecule type" value="Genomic_DNA"/>
</dbReference>
<protein>
    <submittedName>
        <fullName evidence="1">Uncharacterized protein</fullName>
    </submittedName>
</protein>
<gene>
    <name evidence="1" type="ORF">H3H39_27260</name>
</gene>
<name>A0A7W2INP3_9BURK</name>
<sequence length="280" mass="32129">MTEGAMRRFATNKGGFLPKEFNIAHDLCFAVHDILAQFLVSGEACDVFTAQITFEDHQAAADFESTADIFEWLEKNQRFQDRARVLKTLVLPAVLSDMLHCIYEALECSRKGKLNISYMLIRKPIQESLFLLESIILDEVAFAEKLATSPIALRPQTATGIEGEHKRRIQQVLETIGQTEAFDAEYLAQLRYVKVEDGFDGLCNKAIHLFTEHKAIKTESLNVNFIFSGWDAKQSQWEFLYSRLPYLLIYMWRVIEYIGDAVCPTHPEYTLDMTRRTAVK</sequence>
<comment type="caution">
    <text evidence="1">The sequence shown here is derived from an EMBL/GenBank/DDBJ whole genome shotgun (WGS) entry which is preliminary data.</text>
</comment>
<proteinExistence type="predicted"/>
<organism evidence="1 2">
    <name type="scientific">Rugamonas apoptosis</name>
    <dbReference type="NCBI Taxonomy" id="2758570"/>
    <lineage>
        <taxon>Bacteria</taxon>
        <taxon>Pseudomonadati</taxon>
        <taxon>Pseudomonadota</taxon>
        <taxon>Betaproteobacteria</taxon>
        <taxon>Burkholderiales</taxon>
        <taxon>Oxalobacteraceae</taxon>
        <taxon>Telluria group</taxon>
        <taxon>Rugamonas</taxon>
    </lineage>
</organism>